<keyword evidence="3" id="KW-1185">Reference proteome</keyword>
<comment type="caution">
    <text evidence="2">The sequence shown here is derived from an EMBL/GenBank/DDBJ whole genome shotgun (WGS) entry which is preliminary data.</text>
</comment>
<dbReference type="EMBL" id="JBIGHX010000008">
    <property type="protein sequence ID" value="MFG6464065.1"/>
    <property type="molecule type" value="Genomic_DNA"/>
</dbReference>
<proteinExistence type="predicted"/>
<organism evidence="2 3">
    <name type="scientific">Pelomonas lactea</name>
    <dbReference type="NCBI Taxonomy" id="3299030"/>
    <lineage>
        <taxon>Bacteria</taxon>
        <taxon>Pseudomonadati</taxon>
        <taxon>Pseudomonadota</taxon>
        <taxon>Betaproteobacteria</taxon>
        <taxon>Burkholderiales</taxon>
        <taxon>Sphaerotilaceae</taxon>
        <taxon>Roseateles</taxon>
    </lineage>
</organism>
<dbReference type="InterPro" id="IPR010982">
    <property type="entry name" value="Lambda_DNA-bd_dom_sf"/>
</dbReference>
<reference evidence="2 3" key="1">
    <citation type="submission" date="2024-08" db="EMBL/GenBank/DDBJ databases">
        <authorList>
            <person name="Lu H."/>
        </authorList>
    </citation>
    <scope>NUCLEOTIDE SEQUENCE [LARGE SCALE GENOMIC DNA]</scope>
    <source>
        <strain evidence="2 3">DXS20W</strain>
    </source>
</reference>
<dbReference type="Pfam" id="PF01381">
    <property type="entry name" value="HTH_3"/>
    <property type="match status" value="1"/>
</dbReference>
<feature type="domain" description="HTH cro/C1-type" evidence="1">
    <location>
        <begin position="47"/>
        <end position="102"/>
    </location>
</feature>
<dbReference type="RefSeq" id="WP_394513332.1">
    <property type="nucleotide sequence ID" value="NZ_JBIGHX010000008.1"/>
</dbReference>
<accession>A0ABW7GQ26</accession>
<evidence type="ECO:0000259" key="1">
    <source>
        <dbReference type="PROSITE" id="PS50943"/>
    </source>
</evidence>
<protein>
    <submittedName>
        <fullName evidence="2">Helix-turn-helix domain-containing protein</fullName>
    </submittedName>
</protein>
<evidence type="ECO:0000313" key="2">
    <source>
        <dbReference type="EMBL" id="MFG6464065.1"/>
    </source>
</evidence>
<dbReference type="Proteomes" id="UP001606302">
    <property type="component" value="Unassembled WGS sequence"/>
</dbReference>
<dbReference type="SUPFAM" id="SSF47413">
    <property type="entry name" value="lambda repressor-like DNA-binding domains"/>
    <property type="match status" value="1"/>
</dbReference>
<evidence type="ECO:0000313" key="3">
    <source>
        <dbReference type="Proteomes" id="UP001606302"/>
    </source>
</evidence>
<name>A0ABW7GQ26_9BURK</name>
<dbReference type="InterPro" id="IPR001387">
    <property type="entry name" value="Cro/C1-type_HTH"/>
</dbReference>
<dbReference type="CDD" id="cd00093">
    <property type="entry name" value="HTH_XRE"/>
    <property type="match status" value="1"/>
</dbReference>
<dbReference type="Gene3D" id="1.10.260.40">
    <property type="entry name" value="lambda repressor-like DNA-binding domains"/>
    <property type="match status" value="1"/>
</dbReference>
<sequence length="111" mass="12319">MAQKAGAISARCTVYCVDQKGCSSQNSRFARKPRLRVKFLVAFGQVVREARLGAALSQEELASRAGLHRNSIGLVERGEMALALDSLDELCTALGYRPWQLLLEAERRARR</sequence>
<dbReference type="PROSITE" id="PS50943">
    <property type="entry name" value="HTH_CROC1"/>
    <property type="match status" value="1"/>
</dbReference>
<dbReference type="SMART" id="SM00530">
    <property type="entry name" value="HTH_XRE"/>
    <property type="match status" value="1"/>
</dbReference>
<gene>
    <name evidence="2" type="ORF">ACG04Q_21005</name>
</gene>